<evidence type="ECO:0000259" key="4">
    <source>
        <dbReference type="PROSITE" id="PS50822"/>
    </source>
</evidence>
<dbReference type="PROSITE" id="PS50821">
    <property type="entry name" value="PAZ"/>
    <property type="match status" value="1"/>
</dbReference>
<sequence>MNRHPFDSSRPPFSTPESHMKRQNDEIQNPTEPKRRYGETSSSGGGSFSPVDSVKVQLNSWNLDISKMEDNICKFMFKVVMVTTNEKRMDLADGFVAVSGDVNRQSRRQALFVLFNKWLEKNPSYFQSNFHRAMAAYDGAEAFYVPESFMAKEIEKNISVLTEKDFDSESYKTVSMLTRRRGTVYEITVKSIGQVITRGPNALKEDNRSELTRLIECVSDQILHTNNFLLYTTGIYPVNGNVLSEPSATTEIRGGFNKVSRVTLDGSELKAMMTVDLSRSCFFKSTSMLKFIGAKYMELKYGVSGGSGGRGGRGGGRGGFGRGGDGRGGFGDCRDSSYRNFDNRGYGSGRDRHGDRDRHRDDRHRYDEDRDHRRDQRNVSDYDSEELRKFEEDYKSDRLGQYVFSDLNSAVKGLVVQPIHLNKEVNRTVIIDSICKESAEKVRFEFGKGEDAREISVQEYFMVHHNIKLKFPKLPVVISKKRQHYEFYPMELLEIIPGQRLKNNKMTAGIQQFMTGANSSLPLDYISQTRVILQDYMKLGQHRNNKYFDAFKIRIMDLHPVVVRGVVLAPPHIFFRPDRARVIGGGSDVRIIAGHEETFVKPAKLRSIMIIDYCKGLREIDDFKRCLFSKFREHRIVYKDHDVEWIDETCDPSDFARTKDLMKQALRKRVTMVLGITLEKMPLIHDILKYYEEKIGQQTLQLCAETVMKMARGGGNKTTVDNVLRKLNLKCGGTNFYVGVPDAVNNRQVCINPEEMRKKLYKNTQFIGFELSHTGAQSKFDKLKEDAEIDPTIVGVAYSLKHATQLGGFSYFQDGRVHKLTHVQEKFGECLQGYKKATDSLPKTIVIYRIGSGEGDYDQVRKEVEEMREASDIFESGYKPKFLMVLAQRNSHVRIFPEHINQGNARIQNVRSGTCVESLGSAHGMMEFILCCQSAMIGTIRPTRYTVIVNDTDWTKNELMNVTYHLAFGHQVSYGPPSVPNVLYAAKNLAKRGQNNFKVHKDMAHIKDKTKKLYKEYADVLEKKEDEEAVLDKFINDLSEEVNKCTISGRNFWA</sequence>
<dbReference type="Gene3D" id="2.170.260.10">
    <property type="entry name" value="paz domain"/>
    <property type="match status" value="1"/>
</dbReference>
<dbReference type="InterPro" id="IPR036085">
    <property type="entry name" value="PAZ_dom_sf"/>
</dbReference>
<dbReference type="SMART" id="SM00949">
    <property type="entry name" value="PAZ"/>
    <property type="match status" value="1"/>
</dbReference>
<dbReference type="Pfam" id="PF02171">
    <property type="entry name" value="Piwi"/>
    <property type="match status" value="1"/>
</dbReference>
<evidence type="ECO:0000313" key="5">
    <source>
        <dbReference type="EMBL" id="UMM40086.1"/>
    </source>
</evidence>
<evidence type="ECO:0000256" key="2">
    <source>
        <dbReference type="SAM" id="MobiDB-lite"/>
    </source>
</evidence>
<protein>
    <submittedName>
        <fullName evidence="5">Uncharacterized protein</fullName>
    </submittedName>
</protein>
<dbReference type="Pfam" id="PF25128">
    <property type="entry name" value="HRDE1_NRDE3_N"/>
    <property type="match status" value="1"/>
</dbReference>
<dbReference type="AlphaFoldDB" id="A0AAE9JPA1"/>
<gene>
    <name evidence="5" type="ORF">L5515_016856</name>
</gene>
<dbReference type="GO" id="GO:0003723">
    <property type="term" value="F:RNA binding"/>
    <property type="evidence" value="ECO:0007669"/>
    <property type="project" value="InterPro"/>
</dbReference>
<dbReference type="Gene3D" id="3.40.50.2300">
    <property type="match status" value="1"/>
</dbReference>
<evidence type="ECO:0000256" key="1">
    <source>
        <dbReference type="RuleBase" id="RU361178"/>
    </source>
</evidence>
<feature type="domain" description="PAZ" evidence="3">
    <location>
        <begin position="398"/>
        <end position="497"/>
    </location>
</feature>
<dbReference type="InterPro" id="IPR012337">
    <property type="entry name" value="RNaseH-like_sf"/>
</dbReference>
<feature type="region of interest" description="Disordered" evidence="2">
    <location>
        <begin position="1"/>
        <end position="49"/>
    </location>
</feature>
<dbReference type="InterPro" id="IPR056992">
    <property type="entry name" value="HRDE1/NRDE-3-like_N"/>
</dbReference>
<dbReference type="PROSITE" id="PS50822">
    <property type="entry name" value="PIWI"/>
    <property type="match status" value="1"/>
</dbReference>
<evidence type="ECO:0000313" key="6">
    <source>
        <dbReference type="Proteomes" id="UP000829354"/>
    </source>
</evidence>
<dbReference type="Pfam" id="PF02170">
    <property type="entry name" value="PAZ"/>
    <property type="match status" value="1"/>
</dbReference>
<dbReference type="SUPFAM" id="SSF101690">
    <property type="entry name" value="PAZ domain"/>
    <property type="match status" value="1"/>
</dbReference>
<accession>A0AAE9JPA1</accession>
<dbReference type="CDD" id="cd02826">
    <property type="entry name" value="Piwi-like"/>
    <property type="match status" value="1"/>
</dbReference>
<dbReference type="SMART" id="SM00950">
    <property type="entry name" value="Piwi"/>
    <property type="match status" value="1"/>
</dbReference>
<reference evidence="5 6" key="1">
    <citation type="submission" date="2022-04" db="EMBL/GenBank/DDBJ databases">
        <title>Chromosome-level reference genomes for two strains of Caenorhabditis briggsae: an improved platform for comparative genomics.</title>
        <authorList>
            <person name="Stevens L."/>
            <person name="Andersen E."/>
        </authorList>
    </citation>
    <scope>NUCLEOTIDE SEQUENCE [LARGE SCALE GENOMIC DNA]</scope>
    <source>
        <strain evidence="5">VX34</strain>
        <tissue evidence="5">Whole-organism</tissue>
    </source>
</reference>
<feature type="compositionally biased region" description="Basic and acidic residues" evidence="2">
    <location>
        <begin position="349"/>
        <end position="382"/>
    </location>
</feature>
<feature type="region of interest" description="Disordered" evidence="2">
    <location>
        <begin position="341"/>
        <end position="382"/>
    </location>
</feature>
<feature type="domain" description="Piwi" evidence="4">
    <location>
        <begin position="831"/>
        <end position="998"/>
    </location>
</feature>
<keyword evidence="6" id="KW-1185">Reference proteome</keyword>
<evidence type="ECO:0000259" key="3">
    <source>
        <dbReference type="PROSITE" id="PS50821"/>
    </source>
</evidence>
<dbReference type="SUPFAM" id="SSF53098">
    <property type="entry name" value="Ribonuclease H-like"/>
    <property type="match status" value="1"/>
</dbReference>
<dbReference type="InterPro" id="IPR003100">
    <property type="entry name" value="PAZ_dom"/>
</dbReference>
<name>A0AAE9JPA1_CAEBR</name>
<feature type="region of interest" description="Disordered" evidence="2">
    <location>
        <begin position="305"/>
        <end position="326"/>
    </location>
</feature>
<proteinExistence type="inferred from homology"/>
<dbReference type="CDD" id="cd02846">
    <property type="entry name" value="PAZ_argonaute_like"/>
    <property type="match status" value="1"/>
</dbReference>
<dbReference type="Proteomes" id="UP000829354">
    <property type="component" value="Chromosome X"/>
</dbReference>
<dbReference type="InterPro" id="IPR057272">
    <property type="entry name" value="Piwi_nem"/>
</dbReference>
<dbReference type="EMBL" id="CP092625">
    <property type="protein sequence ID" value="UMM40086.1"/>
    <property type="molecule type" value="Genomic_DNA"/>
</dbReference>
<dbReference type="InterPro" id="IPR003165">
    <property type="entry name" value="Piwi"/>
</dbReference>
<dbReference type="InterPro" id="IPR036397">
    <property type="entry name" value="RNaseH_sf"/>
</dbReference>
<dbReference type="PANTHER" id="PTHR22891">
    <property type="entry name" value="EUKARYOTIC TRANSLATION INITIATION FACTOR 2C"/>
    <property type="match status" value="1"/>
</dbReference>
<dbReference type="Gene3D" id="3.30.420.10">
    <property type="entry name" value="Ribonuclease H-like superfamily/Ribonuclease H"/>
    <property type="match status" value="1"/>
</dbReference>
<organism evidence="5 6">
    <name type="scientific">Caenorhabditis briggsae</name>
    <dbReference type="NCBI Taxonomy" id="6238"/>
    <lineage>
        <taxon>Eukaryota</taxon>
        <taxon>Metazoa</taxon>
        <taxon>Ecdysozoa</taxon>
        <taxon>Nematoda</taxon>
        <taxon>Chromadorea</taxon>
        <taxon>Rhabditida</taxon>
        <taxon>Rhabditina</taxon>
        <taxon>Rhabditomorpha</taxon>
        <taxon>Rhabditoidea</taxon>
        <taxon>Rhabditidae</taxon>
        <taxon>Peloderinae</taxon>
        <taxon>Caenorhabditis</taxon>
    </lineage>
</organism>
<comment type="similarity">
    <text evidence="1">Belongs to the argonaute family.</text>
</comment>